<dbReference type="Proteomes" id="UP000011750">
    <property type="component" value="Unassembled WGS sequence"/>
</dbReference>
<keyword evidence="2" id="KW-1185">Reference proteome</keyword>
<dbReference type="HOGENOM" id="CLU_1629409_0_0_1"/>
<reference evidence="2" key="2">
    <citation type="journal article" date="2018" name="Hortic Res">
        <title>Improved Brassica rapa reference genome by single-molecule sequencing and chromosome conformation capture technologies.</title>
        <authorList>
            <person name="Zhang L."/>
            <person name="Cai X."/>
            <person name="Wu J."/>
            <person name="Liu M."/>
            <person name="Grob S."/>
            <person name="Cheng F."/>
            <person name="Liang J."/>
            <person name="Cai C."/>
            <person name="Liu Z."/>
            <person name="Liu B."/>
            <person name="Wang F."/>
            <person name="Li S."/>
            <person name="Liu F."/>
            <person name="Li X."/>
            <person name="Cheng L."/>
            <person name="Yang W."/>
            <person name="Li M.H."/>
            <person name="Grossniklaus U."/>
            <person name="Zheng H."/>
            <person name="Wang X."/>
        </authorList>
    </citation>
    <scope>NUCLEOTIDE SEQUENCE [LARGE SCALE GENOMIC DNA]</scope>
    <source>
        <strain evidence="2">cv. Chiifu-401-42</strain>
    </source>
</reference>
<reference evidence="1" key="3">
    <citation type="submission" date="2023-03" db="UniProtKB">
        <authorList>
            <consortium name="EnsemblPlants"/>
        </authorList>
    </citation>
    <scope>IDENTIFICATION</scope>
    <source>
        <strain evidence="1">cv. Chiifu-401-42</strain>
    </source>
</reference>
<organism evidence="1 2">
    <name type="scientific">Brassica campestris</name>
    <name type="common">Field mustard</name>
    <dbReference type="NCBI Taxonomy" id="3711"/>
    <lineage>
        <taxon>Eukaryota</taxon>
        <taxon>Viridiplantae</taxon>
        <taxon>Streptophyta</taxon>
        <taxon>Embryophyta</taxon>
        <taxon>Tracheophyta</taxon>
        <taxon>Spermatophyta</taxon>
        <taxon>Magnoliopsida</taxon>
        <taxon>eudicotyledons</taxon>
        <taxon>Gunneridae</taxon>
        <taxon>Pentapetalae</taxon>
        <taxon>rosids</taxon>
        <taxon>malvids</taxon>
        <taxon>Brassicales</taxon>
        <taxon>Brassicaceae</taxon>
        <taxon>Brassiceae</taxon>
        <taxon>Brassica</taxon>
    </lineage>
</organism>
<reference evidence="2" key="1">
    <citation type="journal article" date="2011" name="Nat. Genet.">
        <title>The genome of the mesopolyploid crop species Brassica rapa.</title>
        <authorList>
            <consortium name="Brassica rapa Genome Sequencing Project Consortium"/>
            <person name="Wang X."/>
            <person name="Wang H."/>
            <person name="Wang J."/>
            <person name="Sun R."/>
            <person name="Wu J."/>
            <person name="Liu S."/>
            <person name="Bai Y."/>
            <person name="Mun J.H."/>
            <person name="Bancroft I."/>
            <person name="Cheng F."/>
            <person name="Huang S."/>
            <person name="Li X."/>
            <person name="Hua W."/>
            <person name="Wang J."/>
            <person name="Wang X."/>
            <person name="Freeling M."/>
            <person name="Pires J.C."/>
            <person name="Paterson A.H."/>
            <person name="Chalhoub B."/>
            <person name="Wang B."/>
            <person name="Hayward A."/>
            <person name="Sharpe A.G."/>
            <person name="Park B.S."/>
            <person name="Weisshaar B."/>
            <person name="Liu B."/>
            <person name="Li B."/>
            <person name="Liu B."/>
            <person name="Tong C."/>
            <person name="Song C."/>
            <person name="Duran C."/>
            <person name="Peng C."/>
            <person name="Geng C."/>
            <person name="Koh C."/>
            <person name="Lin C."/>
            <person name="Edwards D."/>
            <person name="Mu D."/>
            <person name="Shen D."/>
            <person name="Soumpourou E."/>
            <person name="Li F."/>
            <person name="Fraser F."/>
            <person name="Conant G."/>
            <person name="Lassalle G."/>
            <person name="King G.J."/>
            <person name="Bonnema G."/>
            <person name="Tang H."/>
            <person name="Wang H."/>
            <person name="Belcram H."/>
            <person name="Zhou H."/>
            <person name="Hirakawa H."/>
            <person name="Abe H."/>
            <person name="Guo H."/>
            <person name="Wang H."/>
            <person name="Jin H."/>
            <person name="Parkin I.A."/>
            <person name="Batley J."/>
            <person name="Kim J.S."/>
            <person name="Just J."/>
            <person name="Li J."/>
            <person name="Xu J."/>
            <person name="Deng J."/>
            <person name="Kim J.A."/>
            <person name="Li J."/>
            <person name="Yu J."/>
            <person name="Meng J."/>
            <person name="Wang J."/>
            <person name="Min J."/>
            <person name="Poulain J."/>
            <person name="Wang J."/>
            <person name="Hatakeyama K."/>
            <person name="Wu K."/>
            <person name="Wang L."/>
            <person name="Fang L."/>
            <person name="Trick M."/>
            <person name="Links M.G."/>
            <person name="Zhao M."/>
            <person name="Jin M."/>
            <person name="Ramchiary N."/>
            <person name="Drou N."/>
            <person name="Berkman P.J."/>
            <person name="Cai Q."/>
            <person name="Huang Q."/>
            <person name="Li R."/>
            <person name="Tabata S."/>
            <person name="Cheng S."/>
            <person name="Zhang S."/>
            <person name="Zhang S."/>
            <person name="Huang S."/>
            <person name="Sato S."/>
            <person name="Sun S."/>
            <person name="Kwon S.J."/>
            <person name="Choi S.R."/>
            <person name="Lee T.H."/>
            <person name="Fan W."/>
            <person name="Zhao X."/>
            <person name="Tan X."/>
            <person name="Xu X."/>
            <person name="Wang Y."/>
            <person name="Qiu Y."/>
            <person name="Yin Y."/>
            <person name="Li Y."/>
            <person name="Du Y."/>
            <person name="Liao Y."/>
            <person name="Lim Y."/>
            <person name="Narusaka Y."/>
            <person name="Wang Y."/>
            <person name="Wang Z."/>
            <person name="Li Z."/>
            <person name="Wang Z."/>
            <person name="Xiong Z."/>
            <person name="Zhang Z."/>
        </authorList>
    </citation>
    <scope>NUCLEOTIDE SEQUENCE [LARGE SCALE GENOMIC DNA]</scope>
    <source>
        <strain evidence="2">cv. Chiifu-401-42</strain>
    </source>
</reference>
<name>M4FD09_BRACM</name>
<accession>M4FD09</accession>
<dbReference type="InParanoid" id="M4FD09"/>
<protein>
    <submittedName>
        <fullName evidence="1">Uncharacterized protein</fullName>
    </submittedName>
</protein>
<evidence type="ECO:0000313" key="1">
    <source>
        <dbReference type="EnsemblPlants" id="Bra038979.1-P"/>
    </source>
</evidence>
<evidence type="ECO:0000313" key="2">
    <source>
        <dbReference type="Proteomes" id="UP000011750"/>
    </source>
</evidence>
<dbReference type="Gramene" id="Bra038979.1">
    <property type="protein sequence ID" value="Bra038979.1-P"/>
    <property type="gene ID" value="Bra038979"/>
</dbReference>
<proteinExistence type="predicted"/>
<dbReference type="AlphaFoldDB" id="M4FD09"/>
<dbReference type="EnsemblPlants" id="Bra038979.1">
    <property type="protein sequence ID" value="Bra038979.1-P"/>
    <property type="gene ID" value="Bra038979"/>
</dbReference>
<sequence length="163" mass="18666">MLIGRQQLLIQKRYRICRRKVSLHLQPHKLLGNKEQGHKSAITNSLFSLATSLYCEDKGVQGRTPDWKLLRELRGDMTENQDTEDGKKKVMEVLENWGVQSGCITKLYALPQNFSKPIEILQVEWVWTQPGSYSDVAFTHVERMGGNSEEIIGVDCRSSHQPI</sequence>